<keyword evidence="3" id="KW-0050">Antiport</keyword>
<feature type="transmembrane region" description="Helical" evidence="10">
    <location>
        <begin position="362"/>
        <end position="381"/>
    </location>
</feature>
<dbReference type="GO" id="GO:0042910">
    <property type="term" value="F:xenobiotic transmembrane transporter activity"/>
    <property type="evidence" value="ECO:0007669"/>
    <property type="project" value="InterPro"/>
</dbReference>
<accession>A0A0P0M279</accession>
<feature type="transmembrane region" description="Helical" evidence="10">
    <location>
        <begin position="329"/>
        <end position="350"/>
    </location>
</feature>
<dbReference type="InterPro" id="IPR050222">
    <property type="entry name" value="MATE_MdtK"/>
</dbReference>
<evidence type="ECO:0000256" key="10">
    <source>
        <dbReference type="SAM" id="Phobius"/>
    </source>
</evidence>
<reference evidence="12" key="1">
    <citation type="submission" date="2015-10" db="EMBL/GenBank/DDBJ databases">
        <title>Extensive mobilome-driven genome diversification in gut-associated Bacteroides vulgatus mpk.</title>
        <authorList>
            <person name="Beier S."/>
            <person name="Lange A."/>
            <person name="Huson D.H."/>
            <person name="Frick J.-S."/>
            <person name="Autenrieth I.B."/>
        </authorList>
    </citation>
    <scope>NUCLEOTIDE SEQUENCE [LARGE SCALE GENOMIC DNA]</scope>
    <source>
        <strain evidence="12">mpk</strain>
    </source>
</reference>
<feature type="transmembrane region" description="Helical" evidence="10">
    <location>
        <begin position="277"/>
        <end position="298"/>
    </location>
</feature>
<evidence type="ECO:0000313" key="11">
    <source>
        <dbReference type="EMBL" id="ALK84401.1"/>
    </source>
</evidence>
<evidence type="ECO:0000256" key="6">
    <source>
        <dbReference type="ARBA" id="ARBA00022989"/>
    </source>
</evidence>
<protein>
    <recommendedName>
        <fullName evidence="9">Multidrug-efflux transporter</fullName>
    </recommendedName>
</protein>
<evidence type="ECO:0000256" key="8">
    <source>
        <dbReference type="ARBA" id="ARBA00023136"/>
    </source>
</evidence>
<evidence type="ECO:0000313" key="12">
    <source>
        <dbReference type="Proteomes" id="UP000061587"/>
    </source>
</evidence>
<feature type="transmembrane region" description="Helical" evidence="10">
    <location>
        <begin position="393"/>
        <end position="411"/>
    </location>
</feature>
<keyword evidence="6 10" id="KW-1133">Transmembrane helix</keyword>
<dbReference type="CDD" id="cd13133">
    <property type="entry name" value="MATE_like_7"/>
    <property type="match status" value="1"/>
</dbReference>
<feature type="transmembrane region" description="Helical" evidence="10">
    <location>
        <begin position="417"/>
        <end position="441"/>
    </location>
</feature>
<feature type="transmembrane region" description="Helical" evidence="10">
    <location>
        <begin position="59"/>
        <end position="79"/>
    </location>
</feature>
<dbReference type="AlphaFoldDB" id="A0A0P0M279"/>
<organism evidence="11 12">
    <name type="scientific">Phocaeicola vulgatus</name>
    <name type="common">Bacteroides vulgatus</name>
    <dbReference type="NCBI Taxonomy" id="821"/>
    <lineage>
        <taxon>Bacteria</taxon>
        <taxon>Pseudomonadati</taxon>
        <taxon>Bacteroidota</taxon>
        <taxon>Bacteroidia</taxon>
        <taxon>Bacteroidales</taxon>
        <taxon>Bacteroidaceae</taxon>
        <taxon>Phocaeicola</taxon>
    </lineage>
</organism>
<evidence type="ECO:0000256" key="9">
    <source>
        <dbReference type="ARBA" id="ARBA00031636"/>
    </source>
</evidence>
<evidence type="ECO:0000256" key="4">
    <source>
        <dbReference type="ARBA" id="ARBA00022475"/>
    </source>
</evidence>
<feature type="transmembrane region" description="Helical" evidence="10">
    <location>
        <begin position="200"/>
        <end position="221"/>
    </location>
</feature>
<feature type="transmembrane region" description="Helical" evidence="10">
    <location>
        <begin position="167"/>
        <end position="188"/>
    </location>
</feature>
<dbReference type="Proteomes" id="UP000061587">
    <property type="component" value="Chromosome"/>
</dbReference>
<sequence>MQLFYSMQKKYMYTNKEIWNVSYPIFLGLLAQNIINVTDTAFLGRVGEVELGASAMGGLFYICVFTIAFGFSVGSQILIARRNGEGRYKDVGPVMIQGGTFLLGLAMLMFGLTHLLAPSIVRLLISSDSIFDATMEFLNWRIWGFFFAFVNVMFRALYIGITRTKVLTMNAVVMALVNVLLDYILIFGKFGMPEMGIKGAAVASVMAEAASLAFFLIYTYAKVDFKKFGLNHWQKIDFSLLGKILSISCFTMIQYFLAMATWFVFFIAIERLGQRELAIANIVRSIYIVMLIPVQALSTTTNSLVSNLIGAGGITHVMRLIWRIAQMSFLIMVVCVAVVVLFPHAMLSVYTNEPALLVESVPSLYVIAGAMIIASVANIYFNAISGTGNTQAALILEMGTLVFYALYILWIGMVVKAPVSVCFSIEVVYYSLLLLSSIIYLKKAKWQNKKI</sequence>
<dbReference type="PATRIC" id="fig|821.40.peg.2142"/>
<evidence type="ECO:0000256" key="5">
    <source>
        <dbReference type="ARBA" id="ARBA00022692"/>
    </source>
</evidence>
<dbReference type="InterPro" id="IPR048279">
    <property type="entry name" value="MdtK-like"/>
</dbReference>
<dbReference type="PIRSF" id="PIRSF006603">
    <property type="entry name" value="DinF"/>
    <property type="match status" value="1"/>
</dbReference>
<keyword evidence="4" id="KW-1003">Cell membrane</keyword>
<feature type="transmembrane region" description="Helical" evidence="10">
    <location>
        <begin position="241"/>
        <end position="265"/>
    </location>
</feature>
<keyword evidence="8 10" id="KW-0472">Membrane</keyword>
<dbReference type="GO" id="GO:0006811">
    <property type="term" value="P:monoatomic ion transport"/>
    <property type="evidence" value="ECO:0007669"/>
    <property type="project" value="UniProtKB-KW"/>
</dbReference>
<keyword evidence="2" id="KW-0813">Transport</keyword>
<dbReference type="GO" id="GO:0015297">
    <property type="term" value="F:antiporter activity"/>
    <property type="evidence" value="ECO:0007669"/>
    <property type="project" value="UniProtKB-KW"/>
</dbReference>
<dbReference type="PANTHER" id="PTHR43298:SF2">
    <property type="entry name" value="FMN_FAD EXPORTER YEEO-RELATED"/>
    <property type="match status" value="1"/>
</dbReference>
<evidence type="ECO:0000256" key="2">
    <source>
        <dbReference type="ARBA" id="ARBA00022448"/>
    </source>
</evidence>
<dbReference type="PANTHER" id="PTHR43298">
    <property type="entry name" value="MULTIDRUG RESISTANCE PROTEIN NORM-RELATED"/>
    <property type="match status" value="1"/>
</dbReference>
<comment type="subcellular location">
    <subcellularLocation>
        <location evidence="1">Cell membrane</location>
        <topology evidence="1">Multi-pass membrane protein</topology>
    </subcellularLocation>
</comment>
<reference evidence="11 12" key="2">
    <citation type="journal article" date="2016" name="Genome Biol. Evol.">
        <title>Extensive mobilome-driven genome diversification in mouse gut-associated Bacteroides vulgatus mpk.</title>
        <authorList>
            <person name="Lange A."/>
            <person name="Beier S."/>
            <person name="Steimle A."/>
            <person name="Autenrieth I.B."/>
            <person name="Huson D.H."/>
            <person name="Frick J.S."/>
        </authorList>
    </citation>
    <scope>NUCLEOTIDE SEQUENCE [LARGE SCALE GENOMIC DNA]</scope>
    <source>
        <strain evidence="12">mpk</strain>
    </source>
</reference>
<feature type="transmembrane region" description="Helical" evidence="10">
    <location>
        <begin position="99"/>
        <end position="121"/>
    </location>
</feature>
<name>A0A0P0M279_PHOVU</name>
<proteinExistence type="predicted"/>
<keyword evidence="5 10" id="KW-0812">Transmembrane</keyword>
<dbReference type="EMBL" id="CP013020">
    <property type="protein sequence ID" value="ALK84401.1"/>
    <property type="molecule type" value="Genomic_DNA"/>
</dbReference>
<feature type="transmembrane region" description="Helical" evidence="10">
    <location>
        <begin position="142"/>
        <end position="161"/>
    </location>
</feature>
<evidence type="ECO:0000256" key="3">
    <source>
        <dbReference type="ARBA" id="ARBA00022449"/>
    </source>
</evidence>
<dbReference type="NCBIfam" id="TIGR00797">
    <property type="entry name" value="matE"/>
    <property type="match status" value="1"/>
</dbReference>
<gene>
    <name evidence="11" type="ORF">BvMPK_1799</name>
</gene>
<keyword evidence="7" id="KW-0406">Ion transport</keyword>
<evidence type="ECO:0000256" key="1">
    <source>
        <dbReference type="ARBA" id="ARBA00004651"/>
    </source>
</evidence>
<dbReference type="InterPro" id="IPR002528">
    <property type="entry name" value="MATE_fam"/>
</dbReference>
<dbReference type="Pfam" id="PF01554">
    <property type="entry name" value="MatE"/>
    <property type="match status" value="2"/>
</dbReference>
<dbReference type="GO" id="GO:0005886">
    <property type="term" value="C:plasma membrane"/>
    <property type="evidence" value="ECO:0007669"/>
    <property type="project" value="UniProtKB-SubCell"/>
</dbReference>
<evidence type="ECO:0000256" key="7">
    <source>
        <dbReference type="ARBA" id="ARBA00023065"/>
    </source>
</evidence>